<dbReference type="PANTHER" id="PTHR24320:SF236">
    <property type="entry name" value="SHORT-CHAIN DEHYDROGENASE-RELATED"/>
    <property type="match status" value="1"/>
</dbReference>
<dbReference type="InterPro" id="IPR036291">
    <property type="entry name" value="NAD(P)-bd_dom_sf"/>
</dbReference>
<dbReference type="Proteomes" id="UP000054516">
    <property type="component" value="Unassembled WGS sequence"/>
</dbReference>
<dbReference type="EMBL" id="DF977556">
    <property type="protein sequence ID" value="GAP93140.2"/>
    <property type="molecule type" value="Genomic_DNA"/>
</dbReference>
<dbReference type="STRING" id="77044.A0A1W2TWS7"/>
<dbReference type="AlphaFoldDB" id="A0A1W2TWS7"/>
<gene>
    <name evidence="4" type="ORF">SAMD00023353_11100020</name>
</gene>
<dbReference type="OMA" id="INWENPT"/>
<evidence type="ECO:0000256" key="1">
    <source>
        <dbReference type="ARBA" id="ARBA00006484"/>
    </source>
</evidence>
<dbReference type="OrthoDB" id="191139at2759"/>
<dbReference type="Gene3D" id="3.40.50.720">
    <property type="entry name" value="NAD(P)-binding Rossmann-like Domain"/>
    <property type="match status" value="1"/>
</dbReference>
<sequence length="331" mass="36368">MPSLAHFWAHFFPPKPVFTEANLPGDLSGKVYVVTGANTGIGKDIARLLYAINAKVYILCRSADKALKAIQDIETTSSHSKGSLIFIPCDLADLTSVKAAADAFLAREKRLDVLFNNAGVMVGPTEPSELIPLTTQGHELCLGVNCVATHLLTRLLTPTLVSTEGLTRIVWYSSFGMEMGAHQDVGIRTDNLDYHKPELHTIRYSLSKTGAWALCIEHDRRYRAQGVASVPIDPGNVVSELARDQALQLRIIAWLLCYPTIKGAYTALYAGFSPETVSDQADWTKLWVAPFGRLFPLRPDLTKATLLEEDGGTGGTAKFWSWCEAQIQEYV</sequence>
<dbReference type="SUPFAM" id="SSF51735">
    <property type="entry name" value="NAD(P)-binding Rossmann-fold domains"/>
    <property type="match status" value="1"/>
</dbReference>
<comment type="similarity">
    <text evidence="1">Belongs to the short-chain dehydrogenases/reductases (SDR) family.</text>
</comment>
<protein>
    <submittedName>
        <fullName evidence="4">Putative short-chain dehydrogenase protein</fullName>
    </submittedName>
</protein>
<reference evidence="4" key="1">
    <citation type="submission" date="2016-03" db="EMBL/GenBank/DDBJ databases">
        <title>Draft genome sequence of Rosellinia necatrix.</title>
        <authorList>
            <person name="Kanematsu S."/>
        </authorList>
    </citation>
    <scope>NUCLEOTIDE SEQUENCE [LARGE SCALE GENOMIC DNA]</scope>
    <source>
        <strain evidence="4">W97</strain>
    </source>
</reference>
<dbReference type="Pfam" id="PF00106">
    <property type="entry name" value="adh_short"/>
    <property type="match status" value="1"/>
</dbReference>
<keyword evidence="5" id="KW-1185">Reference proteome</keyword>
<evidence type="ECO:0000313" key="5">
    <source>
        <dbReference type="Proteomes" id="UP000054516"/>
    </source>
</evidence>
<name>A0A1W2TWS7_ROSNE</name>
<evidence type="ECO:0000313" key="4">
    <source>
        <dbReference type="EMBL" id="GAP93140.2"/>
    </source>
</evidence>
<proteinExistence type="inferred from homology"/>
<keyword evidence="3" id="KW-0560">Oxidoreductase</keyword>
<organism evidence="4">
    <name type="scientific">Rosellinia necatrix</name>
    <name type="common">White root-rot fungus</name>
    <dbReference type="NCBI Taxonomy" id="77044"/>
    <lineage>
        <taxon>Eukaryota</taxon>
        <taxon>Fungi</taxon>
        <taxon>Dikarya</taxon>
        <taxon>Ascomycota</taxon>
        <taxon>Pezizomycotina</taxon>
        <taxon>Sordariomycetes</taxon>
        <taxon>Xylariomycetidae</taxon>
        <taxon>Xylariales</taxon>
        <taxon>Xylariaceae</taxon>
        <taxon>Rosellinia</taxon>
    </lineage>
</organism>
<accession>A0A1W2TWS7</accession>
<dbReference type="PANTHER" id="PTHR24320">
    <property type="entry name" value="RETINOL DEHYDROGENASE"/>
    <property type="match status" value="1"/>
</dbReference>
<dbReference type="GO" id="GO:0016491">
    <property type="term" value="F:oxidoreductase activity"/>
    <property type="evidence" value="ECO:0007669"/>
    <property type="project" value="UniProtKB-KW"/>
</dbReference>
<dbReference type="InterPro" id="IPR002347">
    <property type="entry name" value="SDR_fam"/>
</dbReference>
<dbReference type="PRINTS" id="PR00081">
    <property type="entry name" value="GDHRDH"/>
</dbReference>
<evidence type="ECO:0000256" key="3">
    <source>
        <dbReference type="ARBA" id="ARBA00023002"/>
    </source>
</evidence>
<keyword evidence="2" id="KW-0521">NADP</keyword>
<evidence type="ECO:0000256" key="2">
    <source>
        <dbReference type="ARBA" id="ARBA00022857"/>
    </source>
</evidence>